<dbReference type="InterPro" id="IPR000254">
    <property type="entry name" value="CBD"/>
</dbReference>
<reference evidence="4 5" key="1">
    <citation type="journal article" date="2010" name="Proc. Natl. Acad. Sci. U.S.A.">
        <title>Insights into evolution of multicellular fungi from the assembled chromosomes of the mushroom Coprinopsis cinerea (Coprinus cinereus).</title>
        <authorList>
            <person name="Stajich J.E."/>
            <person name="Wilke S.K."/>
            <person name="Ahren D."/>
            <person name="Au C.H."/>
            <person name="Birren B.W."/>
            <person name="Borodovsky M."/>
            <person name="Burns C."/>
            <person name="Canback B."/>
            <person name="Casselton L.A."/>
            <person name="Cheng C.K."/>
            <person name="Deng J."/>
            <person name="Dietrich F.S."/>
            <person name="Fargo D.C."/>
            <person name="Farman M.L."/>
            <person name="Gathman A.C."/>
            <person name="Goldberg J."/>
            <person name="Guigo R."/>
            <person name="Hoegger P.J."/>
            <person name="Hooker J.B."/>
            <person name="Huggins A."/>
            <person name="James T.Y."/>
            <person name="Kamada T."/>
            <person name="Kilaru S."/>
            <person name="Kodira C."/>
            <person name="Kues U."/>
            <person name="Kupfer D."/>
            <person name="Kwan H.S."/>
            <person name="Lomsadze A."/>
            <person name="Li W."/>
            <person name="Lilly W.W."/>
            <person name="Ma L.J."/>
            <person name="Mackey A.J."/>
            <person name="Manning G."/>
            <person name="Martin F."/>
            <person name="Muraguchi H."/>
            <person name="Natvig D.O."/>
            <person name="Palmerini H."/>
            <person name="Ramesh M.A."/>
            <person name="Rehmeyer C.J."/>
            <person name="Roe B.A."/>
            <person name="Shenoy N."/>
            <person name="Stanke M."/>
            <person name="Ter-Hovhannisyan V."/>
            <person name="Tunlid A."/>
            <person name="Velagapudi R."/>
            <person name="Vision T.J."/>
            <person name="Zeng Q."/>
            <person name="Zolan M.E."/>
            <person name="Pukkila P.J."/>
        </authorList>
    </citation>
    <scope>NUCLEOTIDE SEQUENCE [LARGE SCALE GENOMIC DNA]</scope>
    <source>
        <strain evidence="5">Okayama-7 / 130 / ATCC MYA-4618 / FGSC 9003</strain>
    </source>
</reference>
<dbReference type="InParanoid" id="D6RL50"/>
<dbReference type="GO" id="GO:0005975">
    <property type="term" value="P:carbohydrate metabolic process"/>
    <property type="evidence" value="ECO:0007669"/>
    <property type="project" value="InterPro"/>
</dbReference>
<dbReference type="KEGG" id="cci:CC1G_14077"/>
<keyword evidence="5" id="KW-1185">Reference proteome</keyword>
<dbReference type="VEuPathDB" id="FungiDB:CC1G_14077"/>
<feature type="domain" description="CBM1" evidence="3">
    <location>
        <begin position="37"/>
        <end position="60"/>
    </location>
</feature>
<protein>
    <recommendedName>
        <fullName evidence="3">CBM1 domain-containing protein</fullName>
    </recommendedName>
</protein>
<dbReference type="RefSeq" id="XP_002911545.1">
    <property type="nucleotide sequence ID" value="XM_002911499.1"/>
</dbReference>
<dbReference type="GO" id="GO:0030248">
    <property type="term" value="F:cellulose binding"/>
    <property type="evidence" value="ECO:0007669"/>
    <property type="project" value="InterPro"/>
</dbReference>
<dbReference type="Proteomes" id="UP000001861">
    <property type="component" value="Unassembled WGS sequence"/>
</dbReference>
<dbReference type="InterPro" id="IPR035971">
    <property type="entry name" value="CBD_sf"/>
</dbReference>
<feature type="chain" id="PRO_5003087496" description="CBM1 domain-containing protein" evidence="2">
    <location>
        <begin position="24"/>
        <end position="64"/>
    </location>
</feature>
<evidence type="ECO:0000313" key="5">
    <source>
        <dbReference type="Proteomes" id="UP000001861"/>
    </source>
</evidence>
<dbReference type="GO" id="GO:0005576">
    <property type="term" value="C:extracellular region"/>
    <property type="evidence" value="ECO:0007669"/>
    <property type="project" value="InterPro"/>
</dbReference>
<proteinExistence type="predicted"/>
<dbReference type="HOGENOM" id="CLU_2867569_0_0_1"/>
<gene>
    <name evidence="4" type="ORF">CC1G_14077</name>
</gene>
<evidence type="ECO:0000259" key="3">
    <source>
        <dbReference type="Pfam" id="PF00734"/>
    </source>
</evidence>
<keyword evidence="1 2" id="KW-0732">Signal</keyword>
<dbReference type="GeneID" id="9379036"/>
<evidence type="ECO:0000313" key="4">
    <source>
        <dbReference type="EMBL" id="EFI28051.1"/>
    </source>
</evidence>
<sequence>MISSRTVLSIVIAALCAGKAAHGIPVPQVLPGGGLMCGGLGWTGPAQCTEGLCERDSEYWAIFH</sequence>
<dbReference type="AlphaFoldDB" id="D6RL50"/>
<organism evidence="4 5">
    <name type="scientific">Coprinopsis cinerea (strain Okayama-7 / 130 / ATCC MYA-4618 / FGSC 9003)</name>
    <name type="common">Inky cap fungus</name>
    <name type="synonym">Hormographiella aspergillata</name>
    <dbReference type="NCBI Taxonomy" id="240176"/>
    <lineage>
        <taxon>Eukaryota</taxon>
        <taxon>Fungi</taxon>
        <taxon>Dikarya</taxon>
        <taxon>Basidiomycota</taxon>
        <taxon>Agaricomycotina</taxon>
        <taxon>Agaricomycetes</taxon>
        <taxon>Agaricomycetidae</taxon>
        <taxon>Agaricales</taxon>
        <taxon>Agaricineae</taxon>
        <taxon>Psathyrellaceae</taxon>
        <taxon>Coprinopsis</taxon>
    </lineage>
</organism>
<dbReference type="Pfam" id="PF00734">
    <property type="entry name" value="CBM_1"/>
    <property type="match status" value="1"/>
</dbReference>
<evidence type="ECO:0000256" key="2">
    <source>
        <dbReference type="SAM" id="SignalP"/>
    </source>
</evidence>
<comment type="caution">
    <text evidence="4">The sequence shown here is derived from an EMBL/GenBank/DDBJ whole genome shotgun (WGS) entry which is preliminary data.</text>
</comment>
<evidence type="ECO:0000256" key="1">
    <source>
        <dbReference type="ARBA" id="ARBA00022729"/>
    </source>
</evidence>
<name>D6RL50_COPC7</name>
<feature type="signal peptide" evidence="2">
    <location>
        <begin position="1"/>
        <end position="23"/>
    </location>
</feature>
<dbReference type="SUPFAM" id="SSF57180">
    <property type="entry name" value="Cellulose-binding domain"/>
    <property type="match status" value="1"/>
</dbReference>
<accession>D6RL50</accession>
<dbReference type="EMBL" id="AACS02000003">
    <property type="protein sequence ID" value="EFI28051.1"/>
    <property type="molecule type" value="Genomic_DNA"/>
</dbReference>